<reference evidence="2" key="1">
    <citation type="submission" date="2014-12" db="EMBL/GenBank/DDBJ databases">
        <title>Insight into the proteome of Arion vulgaris.</title>
        <authorList>
            <person name="Aradska J."/>
            <person name="Bulat T."/>
            <person name="Smidak R."/>
            <person name="Sarate P."/>
            <person name="Gangsoo J."/>
            <person name="Sialana F."/>
            <person name="Bilban M."/>
            <person name="Lubec G."/>
        </authorList>
    </citation>
    <scope>NUCLEOTIDE SEQUENCE</scope>
    <source>
        <tissue evidence="2">Skin</tissue>
    </source>
</reference>
<feature type="non-terminal residue" evidence="2">
    <location>
        <position position="1"/>
    </location>
</feature>
<feature type="non-terminal residue" evidence="2">
    <location>
        <position position="108"/>
    </location>
</feature>
<organism evidence="2">
    <name type="scientific">Arion vulgaris</name>
    <dbReference type="NCBI Taxonomy" id="1028688"/>
    <lineage>
        <taxon>Eukaryota</taxon>
        <taxon>Metazoa</taxon>
        <taxon>Spiralia</taxon>
        <taxon>Lophotrochozoa</taxon>
        <taxon>Mollusca</taxon>
        <taxon>Gastropoda</taxon>
        <taxon>Heterobranchia</taxon>
        <taxon>Euthyneura</taxon>
        <taxon>Panpulmonata</taxon>
        <taxon>Eupulmonata</taxon>
        <taxon>Stylommatophora</taxon>
        <taxon>Helicina</taxon>
        <taxon>Arionoidea</taxon>
        <taxon>Arionidae</taxon>
        <taxon>Arion</taxon>
    </lineage>
</organism>
<dbReference type="EMBL" id="HACG01007630">
    <property type="protein sequence ID" value="CEK54495.1"/>
    <property type="molecule type" value="Transcribed_RNA"/>
</dbReference>
<sequence length="108" mass="11794">GKQTPNVVQSVGKEGHRNGQPVRDTATSENKTVTHNKPTNDSQNSSSSTHGVGSDRKEEAYESGFGMLPSLPEHLRVEDDIVYADEELDEEIEPAKEDLKVQSKSTEG</sequence>
<evidence type="ECO:0000256" key="1">
    <source>
        <dbReference type="SAM" id="MobiDB-lite"/>
    </source>
</evidence>
<name>A0A0B6YG74_9EUPU</name>
<feature type="region of interest" description="Disordered" evidence="1">
    <location>
        <begin position="1"/>
        <end position="75"/>
    </location>
</feature>
<feature type="compositionally biased region" description="Polar residues" evidence="1">
    <location>
        <begin position="25"/>
        <end position="51"/>
    </location>
</feature>
<proteinExistence type="predicted"/>
<evidence type="ECO:0000313" key="2">
    <source>
        <dbReference type="EMBL" id="CEK54495.1"/>
    </source>
</evidence>
<feature type="region of interest" description="Disordered" evidence="1">
    <location>
        <begin position="89"/>
        <end position="108"/>
    </location>
</feature>
<accession>A0A0B6YG74</accession>
<gene>
    <name evidence="2" type="primary">ORF22948</name>
</gene>
<protein>
    <submittedName>
        <fullName evidence="2">Uncharacterized protein</fullName>
    </submittedName>
</protein>
<dbReference type="AlphaFoldDB" id="A0A0B6YG74"/>
<feature type="compositionally biased region" description="Basic and acidic residues" evidence="1">
    <location>
        <begin position="93"/>
        <end position="108"/>
    </location>
</feature>